<sequence>MVKEEDIQLSEPETDCQLTMHHKIDEISNSQSMTEFIISCFPFMKKYQSKWGISSNN</sequence>
<dbReference type="AlphaFoldDB" id="A0ABD1NJ92"/>
<comment type="caution">
    <text evidence="1">The sequence shown here is derived from an EMBL/GenBank/DDBJ whole genome shotgun (WGS) entry which is preliminary data.</text>
</comment>
<protein>
    <submittedName>
        <fullName evidence="1">Uncharacterized protein</fullName>
    </submittedName>
</protein>
<evidence type="ECO:0000313" key="1">
    <source>
        <dbReference type="EMBL" id="KAL2348208.1"/>
    </source>
</evidence>
<proteinExistence type="predicted"/>
<dbReference type="Proteomes" id="UP001603857">
    <property type="component" value="Unassembled WGS sequence"/>
</dbReference>
<evidence type="ECO:0000313" key="2">
    <source>
        <dbReference type="Proteomes" id="UP001603857"/>
    </source>
</evidence>
<keyword evidence="2" id="KW-1185">Reference proteome</keyword>
<name>A0ABD1NJ92_9FABA</name>
<dbReference type="EMBL" id="JBGMDY010000001">
    <property type="protein sequence ID" value="KAL2348208.1"/>
    <property type="molecule type" value="Genomic_DNA"/>
</dbReference>
<organism evidence="1 2">
    <name type="scientific">Flemingia macrophylla</name>
    <dbReference type="NCBI Taxonomy" id="520843"/>
    <lineage>
        <taxon>Eukaryota</taxon>
        <taxon>Viridiplantae</taxon>
        <taxon>Streptophyta</taxon>
        <taxon>Embryophyta</taxon>
        <taxon>Tracheophyta</taxon>
        <taxon>Spermatophyta</taxon>
        <taxon>Magnoliopsida</taxon>
        <taxon>eudicotyledons</taxon>
        <taxon>Gunneridae</taxon>
        <taxon>Pentapetalae</taxon>
        <taxon>rosids</taxon>
        <taxon>fabids</taxon>
        <taxon>Fabales</taxon>
        <taxon>Fabaceae</taxon>
        <taxon>Papilionoideae</taxon>
        <taxon>50 kb inversion clade</taxon>
        <taxon>NPAAA clade</taxon>
        <taxon>indigoferoid/millettioid clade</taxon>
        <taxon>Phaseoleae</taxon>
        <taxon>Flemingia</taxon>
    </lineage>
</organism>
<reference evidence="1 2" key="1">
    <citation type="submission" date="2024-08" db="EMBL/GenBank/DDBJ databases">
        <title>Insights into the chromosomal genome structure of Flemingia macrophylla.</title>
        <authorList>
            <person name="Ding Y."/>
            <person name="Zhao Y."/>
            <person name="Bi W."/>
            <person name="Wu M."/>
            <person name="Zhao G."/>
            <person name="Gong Y."/>
            <person name="Li W."/>
            <person name="Zhang P."/>
        </authorList>
    </citation>
    <scope>NUCLEOTIDE SEQUENCE [LARGE SCALE GENOMIC DNA]</scope>
    <source>
        <strain evidence="1">DYQJB</strain>
        <tissue evidence="1">Leaf</tissue>
    </source>
</reference>
<gene>
    <name evidence="1" type="ORF">Fmac_002208</name>
</gene>
<accession>A0ABD1NJ92</accession>